<comment type="caution">
    <text evidence="2">The sequence shown here is derived from an EMBL/GenBank/DDBJ whole genome shotgun (WGS) entry which is preliminary data.</text>
</comment>
<organism evidence="2 3">
    <name type="scientific">Haematococcus lacustris</name>
    <name type="common">Green alga</name>
    <name type="synonym">Haematococcus pluvialis</name>
    <dbReference type="NCBI Taxonomy" id="44745"/>
    <lineage>
        <taxon>Eukaryota</taxon>
        <taxon>Viridiplantae</taxon>
        <taxon>Chlorophyta</taxon>
        <taxon>core chlorophytes</taxon>
        <taxon>Chlorophyceae</taxon>
        <taxon>CS clade</taxon>
        <taxon>Chlamydomonadales</taxon>
        <taxon>Haematococcaceae</taxon>
        <taxon>Haematococcus</taxon>
    </lineage>
</organism>
<feature type="compositionally biased region" description="Basic and acidic residues" evidence="1">
    <location>
        <begin position="38"/>
        <end position="56"/>
    </location>
</feature>
<accession>A0A6A0A8Y8</accession>
<evidence type="ECO:0000313" key="2">
    <source>
        <dbReference type="EMBL" id="GFH28911.1"/>
    </source>
</evidence>
<reference evidence="2 3" key="1">
    <citation type="submission" date="2020-02" db="EMBL/GenBank/DDBJ databases">
        <title>Draft genome sequence of Haematococcus lacustris strain NIES-144.</title>
        <authorList>
            <person name="Morimoto D."/>
            <person name="Nakagawa S."/>
            <person name="Yoshida T."/>
            <person name="Sawayama S."/>
        </authorList>
    </citation>
    <scope>NUCLEOTIDE SEQUENCE [LARGE SCALE GENOMIC DNA]</scope>
    <source>
        <strain evidence="2 3">NIES-144</strain>
    </source>
</reference>
<gene>
    <name evidence="2" type="ORF">HaLaN_27479</name>
</gene>
<protein>
    <submittedName>
        <fullName evidence="2">Uncharacterized protein</fullName>
    </submittedName>
</protein>
<evidence type="ECO:0000256" key="1">
    <source>
        <dbReference type="SAM" id="MobiDB-lite"/>
    </source>
</evidence>
<proteinExistence type="predicted"/>
<dbReference type="Proteomes" id="UP000485058">
    <property type="component" value="Unassembled WGS sequence"/>
</dbReference>
<feature type="non-terminal residue" evidence="2">
    <location>
        <position position="1"/>
    </location>
</feature>
<name>A0A6A0A8Y8_HAELA</name>
<sequence length="83" mass="9190">AAAQPAEGGTAVAPDLPAAAGQDGVAADHEEDDEEWKEWDREREAEGWRTEWHADGVDDGESDNGVVDRWEARRRRLALAQKH</sequence>
<dbReference type="AlphaFoldDB" id="A0A6A0A8Y8"/>
<dbReference type="EMBL" id="BLLF01004096">
    <property type="protein sequence ID" value="GFH28911.1"/>
    <property type="molecule type" value="Genomic_DNA"/>
</dbReference>
<evidence type="ECO:0000313" key="3">
    <source>
        <dbReference type="Proteomes" id="UP000485058"/>
    </source>
</evidence>
<keyword evidence="3" id="KW-1185">Reference proteome</keyword>
<feature type="non-terminal residue" evidence="2">
    <location>
        <position position="83"/>
    </location>
</feature>
<feature type="region of interest" description="Disordered" evidence="1">
    <location>
        <begin position="1"/>
        <end position="65"/>
    </location>
</feature>